<sequence>MAKSIITKKNLKRVDVFKNAPIWQLLLLWKDEVSKELETLSEDAGKKDPPTLEEMGGDTVDLARGYTNYEKLKSFLEEKPMDEQRKQQSKKKEHMRHKATKKNMTNEITDEITNIMTVCG</sequence>
<protein>
    <submittedName>
        <fullName evidence="2">Uncharacterized protein</fullName>
    </submittedName>
</protein>
<evidence type="ECO:0000256" key="1">
    <source>
        <dbReference type="SAM" id="MobiDB-lite"/>
    </source>
</evidence>
<evidence type="ECO:0000313" key="3">
    <source>
        <dbReference type="Proteomes" id="UP000050525"/>
    </source>
</evidence>
<feature type="compositionally biased region" description="Basic and acidic residues" evidence="1">
    <location>
        <begin position="38"/>
        <end position="50"/>
    </location>
</feature>
<comment type="caution">
    <text evidence="2">The sequence shown here is derived from an EMBL/GenBank/DDBJ whole genome shotgun (WGS) entry which is preliminary data.</text>
</comment>
<feature type="compositionally biased region" description="Basic and acidic residues" evidence="1">
    <location>
        <begin position="77"/>
        <end position="86"/>
    </location>
</feature>
<organism evidence="2 3">
    <name type="scientific">Alligator mississippiensis</name>
    <name type="common">American alligator</name>
    <dbReference type="NCBI Taxonomy" id="8496"/>
    <lineage>
        <taxon>Eukaryota</taxon>
        <taxon>Metazoa</taxon>
        <taxon>Chordata</taxon>
        <taxon>Craniata</taxon>
        <taxon>Vertebrata</taxon>
        <taxon>Euteleostomi</taxon>
        <taxon>Archelosauria</taxon>
        <taxon>Archosauria</taxon>
        <taxon>Crocodylia</taxon>
        <taxon>Alligatoridae</taxon>
        <taxon>Alligatorinae</taxon>
        <taxon>Alligator</taxon>
    </lineage>
</organism>
<feature type="region of interest" description="Disordered" evidence="1">
    <location>
        <begin position="77"/>
        <end position="107"/>
    </location>
</feature>
<evidence type="ECO:0000313" key="2">
    <source>
        <dbReference type="EMBL" id="KYO33667.1"/>
    </source>
</evidence>
<dbReference type="Proteomes" id="UP000050525">
    <property type="component" value="Unassembled WGS sequence"/>
</dbReference>
<keyword evidence="3" id="KW-1185">Reference proteome</keyword>
<reference evidence="2 3" key="1">
    <citation type="journal article" date="2012" name="Genome Biol.">
        <title>Sequencing three crocodilian genomes to illuminate the evolution of archosaurs and amniotes.</title>
        <authorList>
            <person name="St John J.A."/>
            <person name="Braun E.L."/>
            <person name="Isberg S.R."/>
            <person name="Miles L.G."/>
            <person name="Chong A.Y."/>
            <person name="Gongora J."/>
            <person name="Dalzell P."/>
            <person name="Moran C."/>
            <person name="Bed'hom B."/>
            <person name="Abzhanov A."/>
            <person name="Burgess S.C."/>
            <person name="Cooksey A.M."/>
            <person name="Castoe T.A."/>
            <person name="Crawford N.G."/>
            <person name="Densmore L.D."/>
            <person name="Drew J.C."/>
            <person name="Edwards S.V."/>
            <person name="Faircloth B.C."/>
            <person name="Fujita M.K."/>
            <person name="Greenwold M.J."/>
            <person name="Hoffmann F.G."/>
            <person name="Howard J.M."/>
            <person name="Iguchi T."/>
            <person name="Janes D.E."/>
            <person name="Khan S.Y."/>
            <person name="Kohno S."/>
            <person name="de Koning A.J."/>
            <person name="Lance S.L."/>
            <person name="McCarthy F.M."/>
            <person name="McCormack J.E."/>
            <person name="Merchant M.E."/>
            <person name="Peterson D.G."/>
            <person name="Pollock D.D."/>
            <person name="Pourmand N."/>
            <person name="Raney B.J."/>
            <person name="Roessler K.A."/>
            <person name="Sanford J.R."/>
            <person name="Sawyer R.H."/>
            <person name="Schmidt C.J."/>
            <person name="Triplett E.W."/>
            <person name="Tuberville T.D."/>
            <person name="Venegas-Anaya M."/>
            <person name="Howard J.T."/>
            <person name="Jarvis E.D."/>
            <person name="Guillette L.J.Jr."/>
            <person name="Glenn T.C."/>
            <person name="Green R.E."/>
            <person name="Ray D.A."/>
        </authorList>
    </citation>
    <scope>NUCLEOTIDE SEQUENCE [LARGE SCALE GENOMIC DNA]</scope>
    <source>
        <strain evidence="2">KSC_2009_1</strain>
    </source>
</reference>
<dbReference type="EMBL" id="AKHW03003682">
    <property type="protein sequence ID" value="KYO33667.1"/>
    <property type="molecule type" value="Genomic_DNA"/>
</dbReference>
<accession>A0A151NA82</accession>
<proteinExistence type="predicted"/>
<dbReference type="AlphaFoldDB" id="A0A151NA82"/>
<feature type="region of interest" description="Disordered" evidence="1">
    <location>
        <begin position="38"/>
        <end position="58"/>
    </location>
</feature>
<name>A0A151NA82_ALLMI</name>
<feature type="compositionally biased region" description="Basic residues" evidence="1">
    <location>
        <begin position="87"/>
        <end position="101"/>
    </location>
</feature>
<gene>
    <name evidence="2" type="ORF">Y1Q_0008806</name>
</gene>